<dbReference type="AlphaFoldDB" id="A0A4Y7L7A4"/>
<dbReference type="EMBL" id="CM010724">
    <property type="protein sequence ID" value="RZC81393.1"/>
    <property type="molecule type" value="Genomic_DNA"/>
</dbReference>
<organism evidence="2 3">
    <name type="scientific">Papaver somniferum</name>
    <name type="common">Opium poppy</name>
    <dbReference type="NCBI Taxonomy" id="3469"/>
    <lineage>
        <taxon>Eukaryota</taxon>
        <taxon>Viridiplantae</taxon>
        <taxon>Streptophyta</taxon>
        <taxon>Embryophyta</taxon>
        <taxon>Tracheophyta</taxon>
        <taxon>Spermatophyta</taxon>
        <taxon>Magnoliopsida</taxon>
        <taxon>Ranunculales</taxon>
        <taxon>Papaveraceae</taxon>
        <taxon>Papaveroideae</taxon>
        <taxon>Papaver</taxon>
    </lineage>
</organism>
<reference evidence="2 3" key="1">
    <citation type="journal article" date="2018" name="Science">
        <title>The opium poppy genome and morphinan production.</title>
        <authorList>
            <person name="Guo L."/>
            <person name="Winzer T."/>
            <person name="Yang X."/>
            <person name="Li Y."/>
            <person name="Ning Z."/>
            <person name="He Z."/>
            <person name="Teodor R."/>
            <person name="Lu Y."/>
            <person name="Bowser T.A."/>
            <person name="Graham I.A."/>
            <person name="Ye K."/>
        </authorList>
    </citation>
    <scope>NUCLEOTIDE SEQUENCE [LARGE SCALE GENOMIC DNA]</scope>
    <source>
        <strain evidence="3">cv. HN1</strain>
        <tissue evidence="2">Leaves</tissue>
    </source>
</reference>
<dbReference type="Gramene" id="RZC81393">
    <property type="protein sequence ID" value="RZC81393"/>
    <property type="gene ID" value="C5167_043969"/>
</dbReference>
<dbReference type="InterPro" id="IPR006566">
    <property type="entry name" value="FBD"/>
</dbReference>
<name>A0A4Y7L7A4_PAPSO</name>
<evidence type="ECO:0000259" key="1">
    <source>
        <dbReference type="Pfam" id="PF08387"/>
    </source>
</evidence>
<protein>
    <recommendedName>
        <fullName evidence="1">FBD domain-containing protein</fullName>
    </recommendedName>
</protein>
<evidence type="ECO:0000313" key="2">
    <source>
        <dbReference type="EMBL" id="RZC81393.1"/>
    </source>
</evidence>
<sequence length="64" mass="7358">MICHLKFVEINDICGCADELKILEILLKHATVLEKLALTSDATEQDYQQKKRMALSDVYEFAKQ</sequence>
<keyword evidence="3" id="KW-1185">Reference proteome</keyword>
<dbReference type="Proteomes" id="UP000316621">
    <property type="component" value="Chromosome 10"/>
</dbReference>
<feature type="domain" description="FBD" evidence="1">
    <location>
        <begin position="4"/>
        <end position="37"/>
    </location>
</feature>
<accession>A0A4Y7L7A4</accession>
<dbReference type="Pfam" id="PF08387">
    <property type="entry name" value="FBD"/>
    <property type="match status" value="1"/>
</dbReference>
<gene>
    <name evidence="2" type="ORF">C5167_043969</name>
</gene>
<evidence type="ECO:0000313" key="3">
    <source>
        <dbReference type="Proteomes" id="UP000316621"/>
    </source>
</evidence>
<proteinExistence type="predicted"/>